<comment type="catalytic activity">
    <reaction evidence="8">
        <text>N(1)-(5-phospho-beta-D-ribosyl)glycinamide + (6R)-10-formyltetrahydrofolate = N(2)-formyl-N(1)-(5-phospho-beta-D-ribosyl)glycinamide + (6S)-5,6,7,8-tetrahydrofolate + H(+)</text>
        <dbReference type="Rhea" id="RHEA:15053"/>
        <dbReference type="ChEBI" id="CHEBI:15378"/>
        <dbReference type="ChEBI" id="CHEBI:57453"/>
        <dbReference type="ChEBI" id="CHEBI:143788"/>
        <dbReference type="ChEBI" id="CHEBI:147286"/>
        <dbReference type="ChEBI" id="CHEBI:195366"/>
        <dbReference type="EC" id="2.1.2.2"/>
    </reaction>
</comment>
<keyword evidence="11" id="KW-1185">Reference proteome</keyword>
<protein>
    <recommendedName>
        <fullName evidence="2">phosphoribosylglycinamide formyltransferase 1</fullName>
        <ecNumber evidence="2">2.1.2.2</ecNumber>
    </recommendedName>
    <alternativeName>
        <fullName evidence="7">5'-phosphoribosylglycinamide transformylase</fullName>
    </alternativeName>
    <alternativeName>
        <fullName evidence="6">GAR transformylase</fullName>
    </alternativeName>
</protein>
<gene>
    <name evidence="10" type="ordered locus">Suden_1617</name>
</gene>
<accession>Q30Q37</accession>
<dbReference type="eggNOG" id="COG0299">
    <property type="taxonomic scope" value="Bacteria"/>
</dbReference>
<dbReference type="Proteomes" id="UP000002714">
    <property type="component" value="Chromosome"/>
</dbReference>
<dbReference type="GO" id="GO:0005737">
    <property type="term" value="C:cytoplasm"/>
    <property type="evidence" value="ECO:0007669"/>
    <property type="project" value="TreeGrafter"/>
</dbReference>
<comment type="similarity">
    <text evidence="5">Belongs to the GART family.</text>
</comment>
<dbReference type="PANTHER" id="PTHR43369:SF2">
    <property type="entry name" value="PHOSPHORIBOSYLGLYCINAMIDE FORMYLTRANSFERASE"/>
    <property type="match status" value="1"/>
</dbReference>
<dbReference type="KEGG" id="tdn:Suden_1617"/>
<dbReference type="InterPro" id="IPR002376">
    <property type="entry name" value="Formyl_transf_N"/>
</dbReference>
<dbReference type="OrthoDB" id="9806170at2"/>
<dbReference type="PANTHER" id="PTHR43369">
    <property type="entry name" value="PHOSPHORIBOSYLGLYCINAMIDE FORMYLTRANSFERASE"/>
    <property type="match status" value="1"/>
</dbReference>
<evidence type="ECO:0000256" key="7">
    <source>
        <dbReference type="ARBA" id="ARBA00041682"/>
    </source>
</evidence>
<evidence type="ECO:0000256" key="6">
    <source>
        <dbReference type="ARBA" id="ARBA00041324"/>
    </source>
</evidence>
<evidence type="ECO:0000313" key="11">
    <source>
        <dbReference type="Proteomes" id="UP000002714"/>
    </source>
</evidence>
<evidence type="ECO:0000256" key="5">
    <source>
        <dbReference type="ARBA" id="ARBA00038440"/>
    </source>
</evidence>
<keyword evidence="4" id="KW-0658">Purine biosynthesis</keyword>
<dbReference type="RefSeq" id="WP_011373235.1">
    <property type="nucleotide sequence ID" value="NC_007575.1"/>
</dbReference>
<proteinExistence type="inferred from homology"/>
<dbReference type="HOGENOM" id="CLU_038395_1_3_7"/>
<evidence type="ECO:0000256" key="8">
    <source>
        <dbReference type="ARBA" id="ARBA00047664"/>
    </source>
</evidence>
<dbReference type="Pfam" id="PF00551">
    <property type="entry name" value="Formyl_trans_N"/>
    <property type="match status" value="1"/>
</dbReference>
<evidence type="ECO:0000256" key="4">
    <source>
        <dbReference type="ARBA" id="ARBA00022755"/>
    </source>
</evidence>
<dbReference type="EC" id="2.1.2.2" evidence="2"/>
<dbReference type="Gene3D" id="3.40.50.170">
    <property type="entry name" value="Formyl transferase, N-terminal domain"/>
    <property type="match status" value="1"/>
</dbReference>
<keyword evidence="3 10" id="KW-0808">Transferase</keyword>
<name>Q30Q37_SULDN</name>
<dbReference type="GO" id="GO:0006189">
    <property type="term" value="P:'de novo' IMP biosynthetic process"/>
    <property type="evidence" value="ECO:0007669"/>
    <property type="project" value="TreeGrafter"/>
</dbReference>
<dbReference type="PROSITE" id="PS00373">
    <property type="entry name" value="GART"/>
    <property type="match status" value="1"/>
</dbReference>
<dbReference type="STRING" id="326298.Suden_1617"/>
<evidence type="ECO:0000256" key="1">
    <source>
        <dbReference type="ARBA" id="ARBA00005054"/>
    </source>
</evidence>
<comment type="pathway">
    <text evidence="1">Purine metabolism; IMP biosynthesis via de novo pathway; N(2)-formyl-N(1)-(5-phospho-D-ribosyl)glycinamide from N(1)-(5-phospho-D-ribosyl)glycinamide (10-formyl THF route): step 1/1.</text>
</comment>
<dbReference type="SUPFAM" id="SSF53328">
    <property type="entry name" value="Formyltransferase"/>
    <property type="match status" value="1"/>
</dbReference>
<organism evidence="10 11">
    <name type="scientific">Sulfurimonas denitrificans (strain ATCC 33889 / DSM 1251)</name>
    <name type="common">Thiomicrospira denitrificans (strain ATCC 33889 / DSM 1251)</name>
    <dbReference type="NCBI Taxonomy" id="326298"/>
    <lineage>
        <taxon>Bacteria</taxon>
        <taxon>Pseudomonadati</taxon>
        <taxon>Campylobacterota</taxon>
        <taxon>Epsilonproteobacteria</taxon>
        <taxon>Campylobacterales</taxon>
        <taxon>Sulfurimonadaceae</taxon>
        <taxon>Sulfurimonas</taxon>
    </lineage>
</organism>
<dbReference type="AlphaFoldDB" id="Q30Q37"/>
<dbReference type="EMBL" id="CP000153">
    <property type="protein sequence ID" value="ABB44894.1"/>
    <property type="molecule type" value="Genomic_DNA"/>
</dbReference>
<feature type="domain" description="Formyl transferase N-terminal" evidence="9">
    <location>
        <begin position="2"/>
        <end position="181"/>
    </location>
</feature>
<sequence>MKRVAILASYNGSGFDALHVALKNGELSIEIPLVISNNSSAKVLKNAINYGIDNFVVNSKTDQNPDEKIEELLNEYQCEYLFLSGYMKKVGINISKNFKVINSHPALLPNYGGKGMYGRFVHEAVIKNSEKTSGVTIHEVNENYDEGKIILQKELILDKDESVDSLEKKIKELEQITIVEAFKNI</sequence>
<dbReference type="InterPro" id="IPR036477">
    <property type="entry name" value="Formyl_transf_N_sf"/>
</dbReference>
<evidence type="ECO:0000313" key="10">
    <source>
        <dbReference type="EMBL" id="ABB44894.1"/>
    </source>
</evidence>
<evidence type="ECO:0000256" key="2">
    <source>
        <dbReference type="ARBA" id="ARBA00012254"/>
    </source>
</evidence>
<dbReference type="GO" id="GO:0004644">
    <property type="term" value="F:phosphoribosylglycinamide formyltransferase activity"/>
    <property type="evidence" value="ECO:0007669"/>
    <property type="project" value="UniProtKB-EC"/>
</dbReference>
<dbReference type="InterPro" id="IPR001555">
    <property type="entry name" value="GART_AS"/>
</dbReference>
<evidence type="ECO:0000259" key="9">
    <source>
        <dbReference type="Pfam" id="PF00551"/>
    </source>
</evidence>
<reference evidence="10 11" key="1">
    <citation type="journal article" date="2008" name="Appl. Environ. Microbiol.">
        <title>Genome of the epsilonproteobacterial chemolithoautotroph Sulfurimonas denitrificans.</title>
        <authorList>
            <person name="Sievert S.M."/>
            <person name="Scott K.M."/>
            <person name="Klotz M.G."/>
            <person name="Chain P.S.G."/>
            <person name="Hauser L.J."/>
            <person name="Hemp J."/>
            <person name="Huegler M."/>
            <person name="Land M."/>
            <person name="Lapidus A."/>
            <person name="Larimer F.W."/>
            <person name="Lucas S."/>
            <person name="Malfatti S.A."/>
            <person name="Meyer F."/>
            <person name="Paulsen I.T."/>
            <person name="Ren Q."/>
            <person name="Simon J."/>
            <person name="Bailey K."/>
            <person name="Diaz E."/>
            <person name="Fitzpatrick K.A."/>
            <person name="Glover B."/>
            <person name="Gwatney N."/>
            <person name="Korajkic A."/>
            <person name="Long A."/>
            <person name="Mobberley J.M."/>
            <person name="Pantry S.N."/>
            <person name="Pazder G."/>
            <person name="Peterson S."/>
            <person name="Quintanilla J.D."/>
            <person name="Sprinkle R."/>
            <person name="Stephens J."/>
            <person name="Thomas P."/>
            <person name="Vaughn R."/>
            <person name="Weber M.J."/>
            <person name="Wooten L.L."/>
        </authorList>
    </citation>
    <scope>NUCLEOTIDE SEQUENCE [LARGE SCALE GENOMIC DNA]</scope>
    <source>
        <strain evidence="11">ATCC 33889 / DSM 1251</strain>
    </source>
</reference>
<evidence type="ECO:0000256" key="3">
    <source>
        <dbReference type="ARBA" id="ARBA00022679"/>
    </source>
</evidence>